<sequence length="169" mass="18440">SLSEQTTAEAAVYARCPIFTFSERRSMHLLGGQKFARAPPSLPLPVKLLSVPLSARGCTESLSASGTSSACLPRFNFFPPLKQSCSVLDFSADLKLISRCSTVLGRLAADVSHVIARYFVQALYVSSPCAVGVADEKRLVVAERKEWTVQKLVILPPVWSSVVTRWNRA</sequence>
<name>A0ABD0LXL3_9CAEN</name>
<comment type="caution">
    <text evidence="1">The sequence shown here is derived from an EMBL/GenBank/DDBJ whole genome shotgun (WGS) entry which is preliminary data.</text>
</comment>
<feature type="non-terminal residue" evidence="1">
    <location>
        <position position="1"/>
    </location>
</feature>
<keyword evidence="2" id="KW-1185">Reference proteome</keyword>
<feature type="non-terminal residue" evidence="1">
    <location>
        <position position="169"/>
    </location>
</feature>
<proteinExistence type="predicted"/>
<gene>
    <name evidence="1" type="ORF">BaRGS_00004569</name>
</gene>
<reference evidence="1 2" key="1">
    <citation type="journal article" date="2023" name="Sci. Data">
        <title>Genome assembly of the Korean intertidal mud-creeper Batillaria attramentaria.</title>
        <authorList>
            <person name="Patra A.K."/>
            <person name="Ho P.T."/>
            <person name="Jun S."/>
            <person name="Lee S.J."/>
            <person name="Kim Y."/>
            <person name="Won Y.J."/>
        </authorList>
    </citation>
    <scope>NUCLEOTIDE SEQUENCE [LARGE SCALE GENOMIC DNA]</scope>
    <source>
        <strain evidence="1">Wonlab-2016</strain>
    </source>
</reference>
<evidence type="ECO:0000313" key="1">
    <source>
        <dbReference type="EMBL" id="KAK7504265.1"/>
    </source>
</evidence>
<evidence type="ECO:0000313" key="2">
    <source>
        <dbReference type="Proteomes" id="UP001519460"/>
    </source>
</evidence>
<accession>A0ABD0LXL3</accession>
<dbReference type="Proteomes" id="UP001519460">
    <property type="component" value="Unassembled WGS sequence"/>
</dbReference>
<dbReference type="AlphaFoldDB" id="A0ABD0LXL3"/>
<organism evidence="1 2">
    <name type="scientific">Batillaria attramentaria</name>
    <dbReference type="NCBI Taxonomy" id="370345"/>
    <lineage>
        <taxon>Eukaryota</taxon>
        <taxon>Metazoa</taxon>
        <taxon>Spiralia</taxon>
        <taxon>Lophotrochozoa</taxon>
        <taxon>Mollusca</taxon>
        <taxon>Gastropoda</taxon>
        <taxon>Caenogastropoda</taxon>
        <taxon>Sorbeoconcha</taxon>
        <taxon>Cerithioidea</taxon>
        <taxon>Batillariidae</taxon>
        <taxon>Batillaria</taxon>
    </lineage>
</organism>
<protein>
    <submittedName>
        <fullName evidence="1">Uncharacterized protein</fullName>
    </submittedName>
</protein>
<dbReference type="EMBL" id="JACVVK020000016">
    <property type="protein sequence ID" value="KAK7504265.1"/>
    <property type="molecule type" value="Genomic_DNA"/>
</dbReference>